<dbReference type="Pfam" id="PF00271">
    <property type="entry name" value="Helicase_C"/>
    <property type="match status" value="1"/>
</dbReference>
<protein>
    <recommendedName>
        <fullName evidence="1">RNA helicase</fullName>
        <ecNumber evidence="1">3.6.4.13</ecNumber>
    </recommendedName>
</protein>
<keyword evidence="2" id="KW-0547">Nucleotide-binding</keyword>
<evidence type="ECO:0000256" key="1">
    <source>
        <dbReference type="ARBA" id="ARBA00012552"/>
    </source>
</evidence>
<keyword evidence="5" id="KW-0067">ATP-binding</keyword>
<keyword evidence="3" id="KW-0378">Hydrolase</keyword>
<evidence type="ECO:0000256" key="2">
    <source>
        <dbReference type="ARBA" id="ARBA00022741"/>
    </source>
</evidence>
<evidence type="ECO:0000256" key="5">
    <source>
        <dbReference type="ARBA" id="ARBA00022840"/>
    </source>
</evidence>
<dbReference type="GO" id="GO:0005829">
    <property type="term" value="C:cytosol"/>
    <property type="evidence" value="ECO:0007669"/>
    <property type="project" value="TreeGrafter"/>
</dbReference>
<dbReference type="GO" id="GO:0016787">
    <property type="term" value="F:hydrolase activity"/>
    <property type="evidence" value="ECO:0007669"/>
    <property type="project" value="UniProtKB-KW"/>
</dbReference>
<keyword evidence="6" id="KW-0694">RNA-binding</keyword>
<dbReference type="CDD" id="cd18787">
    <property type="entry name" value="SF2_C_DEAD"/>
    <property type="match status" value="1"/>
</dbReference>
<dbReference type="EC" id="3.6.4.13" evidence="1"/>
<dbReference type="SMART" id="SM00490">
    <property type="entry name" value="HELICc"/>
    <property type="match status" value="1"/>
</dbReference>
<dbReference type="EMBL" id="GHBR01008306">
    <property type="protein sequence ID" value="NDJ99237.1"/>
    <property type="molecule type" value="Transcribed_RNA"/>
</dbReference>
<organism evidence="9">
    <name type="scientific">Myxobolus squamalis</name>
    <name type="common">Myxosporean</name>
    <dbReference type="NCBI Taxonomy" id="59785"/>
    <lineage>
        <taxon>Eukaryota</taxon>
        <taxon>Metazoa</taxon>
        <taxon>Cnidaria</taxon>
        <taxon>Myxozoa</taxon>
        <taxon>Myxosporea</taxon>
        <taxon>Bivalvulida</taxon>
        <taxon>Platysporina</taxon>
        <taxon>Myxobolidae</taxon>
        <taxon>Myxobolus</taxon>
    </lineage>
</organism>
<evidence type="ECO:0000256" key="7">
    <source>
        <dbReference type="ARBA" id="ARBA00047984"/>
    </source>
</evidence>
<dbReference type="PANTHER" id="PTHR47959:SF15">
    <property type="entry name" value="RNA HELICASE"/>
    <property type="match status" value="1"/>
</dbReference>
<evidence type="ECO:0000256" key="6">
    <source>
        <dbReference type="ARBA" id="ARBA00022884"/>
    </source>
</evidence>
<evidence type="ECO:0000256" key="3">
    <source>
        <dbReference type="ARBA" id="ARBA00022801"/>
    </source>
</evidence>
<dbReference type="GO" id="GO:0003723">
    <property type="term" value="F:RNA binding"/>
    <property type="evidence" value="ECO:0007669"/>
    <property type="project" value="UniProtKB-KW"/>
</dbReference>
<dbReference type="GO" id="GO:0003724">
    <property type="term" value="F:RNA helicase activity"/>
    <property type="evidence" value="ECO:0007669"/>
    <property type="project" value="UniProtKB-EC"/>
</dbReference>
<sequence length="116" mass="13188">MELIYDGINVEVMHSDKTETQRLNIVNAFRIGKIWILITTDLMSRGIDFKGIKKVINFDPPNSIVNYIHRIGRTGRAGMPGTAITFYTEKDIPKIKKILPILRASNATLPKFLEET</sequence>
<dbReference type="InterPro" id="IPR027417">
    <property type="entry name" value="P-loop_NTPase"/>
</dbReference>
<proteinExistence type="predicted"/>
<feature type="domain" description="Helicase C-terminal" evidence="8">
    <location>
        <begin position="1"/>
        <end position="116"/>
    </location>
</feature>
<name>A0A6B2G6P8_MYXSQ</name>
<accession>A0A6B2G6P8</accession>
<dbReference type="PANTHER" id="PTHR47959">
    <property type="entry name" value="ATP-DEPENDENT RNA HELICASE RHLE-RELATED"/>
    <property type="match status" value="1"/>
</dbReference>
<evidence type="ECO:0000256" key="4">
    <source>
        <dbReference type="ARBA" id="ARBA00022806"/>
    </source>
</evidence>
<dbReference type="InterPro" id="IPR050079">
    <property type="entry name" value="DEAD_box_RNA_helicase"/>
</dbReference>
<dbReference type="Gene3D" id="3.40.50.300">
    <property type="entry name" value="P-loop containing nucleotide triphosphate hydrolases"/>
    <property type="match status" value="1"/>
</dbReference>
<dbReference type="AlphaFoldDB" id="A0A6B2G6P8"/>
<dbReference type="InterPro" id="IPR001650">
    <property type="entry name" value="Helicase_C-like"/>
</dbReference>
<dbReference type="PROSITE" id="PS51194">
    <property type="entry name" value="HELICASE_CTER"/>
    <property type="match status" value="1"/>
</dbReference>
<dbReference type="SUPFAM" id="SSF52540">
    <property type="entry name" value="P-loop containing nucleoside triphosphate hydrolases"/>
    <property type="match status" value="1"/>
</dbReference>
<dbReference type="GO" id="GO:0005524">
    <property type="term" value="F:ATP binding"/>
    <property type="evidence" value="ECO:0007669"/>
    <property type="project" value="UniProtKB-KW"/>
</dbReference>
<evidence type="ECO:0000313" key="9">
    <source>
        <dbReference type="EMBL" id="NDJ99237.1"/>
    </source>
</evidence>
<comment type="catalytic activity">
    <reaction evidence="7">
        <text>ATP + H2O = ADP + phosphate + H(+)</text>
        <dbReference type="Rhea" id="RHEA:13065"/>
        <dbReference type="ChEBI" id="CHEBI:15377"/>
        <dbReference type="ChEBI" id="CHEBI:15378"/>
        <dbReference type="ChEBI" id="CHEBI:30616"/>
        <dbReference type="ChEBI" id="CHEBI:43474"/>
        <dbReference type="ChEBI" id="CHEBI:456216"/>
        <dbReference type="EC" id="3.6.4.13"/>
    </reaction>
</comment>
<evidence type="ECO:0000259" key="8">
    <source>
        <dbReference type="PROSITE" id="PS51194"/>
    </source>
</evidence>
<reference evidence="9" key="1">
    <citation type="submission" date="2018-11" db="EMBL/GenBank/DDBJ databases">
        <title>Myxobolus squamalis genome and transcriptome.</title>
        <authorList>
            <person name="Yahalomi D."/>
            <person name="Atkinson S.D."/>
            <person name="Neuhof M."/>
            <person name="Chang E.S."/>
            <person name="Philippe H."/>
            <person name="Cartwright P."/>
            <person name="Bartholomew J.L."/>
            <person name="Huchon D."/>
        </authorList>
    </citation>
    <scope>NUCLEOTIDE SEQUENCE</scope>
    <source>
        <strain evidence="9">71B08</strain>
        <tissue evidence="9">Whole</tissue>
    </source>
</reference>
<keyword evidence="4 9" id="KW-0347">Helicase</keyword>